<name>A0ABV4Z6X8_9PSED</name>
<gene>
    <name evidence="1" type="ORF">ACE1YR_02935</name>
</gene>
<dbReference type="Proteomes" id="UP001577047">
    <property type="component" value="Unassembled WGS sequence"/>
</dbReference>
<evidence type="ECO:0000313" key="2">
    <source>
        <dbReference type="Proteomes" id="UP001577047"/>
    </source>
</evidence>
<accession>A0ABV4Z6X8</accession>
<reference evidence="1 2" key="1">
    <citation type="submission" date="2024-09" db="EMBL/GenBank/DDBJ databases">
        <authorList>
            <person name="Fullem K."/>
        </authorList>
    </citation>
    <scope>NUCLEOTIDE SEQUENCE [LARGE SCALE GENOMIC DNA]</scope>
    <source>
        <strain evidence="2">K1(2024)</strain>
    </source>
</reference>
<dbReference type="RefSeq" id="WP_304483030.1">
    <property type="nucleotide sequence ID" value="NZ_JAUQOQ010000002.1"/>
</dbReference>
<keyword evidence="2" id="KW-1185">Reference proteome</keyword>
<dbReference type="InterPro" id="IPR021427">
    <property type="entry name" value="DUF3077"/>
</dbReference>
<sequence length="102" mass="10993">MKKIVPDPPLPSTAPHPFGRCDAGHPPLFSVNPDIAPHDALVHVALYLRCAYDAGIKALDHLRDDGRGLFWASLHSLEMAEGLVEAMLDAIESPPDSVESSD</sequence>
<evidence type="ECO:0000313" key="1">
    <source>
        <dbReference type="EMBL" id="MFB3799394.1"/>
    </source>
</evidence>
<organism evidence="1 2">
    <name type="scientific">Pseudomonas boreofloridensis</name>
    <dbReference type="NCBI Taxonomy" id="3064348"/>
    <lineage>
        <taxon>Bacteria</taxon>
        <taxon>Pseudomonadati</taxon>
        <taxon>Pseudomonadota</taxon>
        <taxon>Gammaproteobacteria</taxon>
        <taxon>Pseudomonadales</taxon>
        <taxon>Pseudomonadaceae</taxon>
        <taxon>Pseudomonas</taxon>
    </lineage>
</organism>
<proteinExistence type="predicted"/>
<comment type="caution">
    <text evidence="1">The sequence shown here is derived from an EMBL/GenBank/DDBJ whole genome shotgun (WGS) entry which is preliminary data.</text>
</comment>
<dbReference type="EMBL" id="JBHFXX010000002">
    <property type="protein sequence ID" value="MFB3799394.1"/>
    <property type="molecule type" value="Genomic_DNA"/>
</dbReference>
<protein>
    <submittedName>
        <fullName evidence="1">DUF3077 domain-containing protein</fullName>
    </submittedName>
</protein>
<dbReference type="Pfam" id="PF11275">
    <property type="entry name" value="DUF3077"/>
    <property type="match status" value="1"/>
</dbReference>